<evidence type="ECO:0000313" key="2">
    <source>
        <dbReference type="EMBL" id="KUN74122.1"/>
    </source>
</evidence>
<dbReference type="EMBL" id="LMWU01000001">
    <property type="protein sequence ID" value="KUN74122.1"/>
    <property type="molecule type" value="Genomic_DNA"/>
</dbReference>
<accession>A0A101SHX9</accession>
<protein>
    <submittedName>
        <fullName evidence="2">Uncharacterized protein</fullName>
    </submittedName>
</protein>
<reference evidence="2 3" key="1">
    <citation type="submission" date="2015-10" db="EMBL/GenBank/DDBJ databases">
        <title>Draft genome sequence of Streptomyces canus DSM 40017, type strain for the species Streptomyces canus.</title>
        <authorList>
            <person name="Ruckert C."/>
            <person name="Winkler A."/>
            <person name="Kalinowski J."/>
            <person name="Kampfer P."/>
            <person name="Glaeser S."/>
        </authorList>
    </citation>
    <scope>NUCLEOTIDE SEQUENCE [LARGE SCALE GENOMIC DNA]</scope>
    <source>
        <strain evidence="2 3">DSM 40017</strain>
    </source>
</reference>
<feature type="region of interest" description="Disordered" evidence="1">
    <location>
        <begin position="1"/>
        <end position="32"/>
    </location>
</feature>
<dbReference type="Proteomes" id="UP000053669">
    <property type="component" value="Unassembled WGS sequence"/>
</dbReference>
<gene>
    <name evidence="2" type="ORF">AQJ46_00575</name>
</gene>
<dbReference type="AlphaFoldDB" id="A0A101SHX9"/>
<evidence type="ECO:0000313" key="3">
    <source>
        <dbReference type="Proteomes" id="UP000053669"/>
    </source>
</evidence>
<name>A0A101SHX9_9ACTN</name>
<organism evidence="2 3">
    <name type="scientific">Streptomyces canus</name>
    <dbReference type="NCBI Taxonomy" id="58343"/>
    <lineage>
        <taxon>Bacteria</taxon>
        <taxon>Bacillati</taxon>
        <taxon>Actinomycetota</taxon>
        <taxon>Actinomycetes</taxon>
        <taxon>Kitasatosporales</taxon>
        <taxon>Streptomycetaceae</taxon>
        <taxon>Streptomyces</taxon>
        <taxon>Streptomyces aurantiacus group</taxon>
    </lineage>
</organism>
<sequence>MFGRFATSDGPRKNLRLGPIGPTDGAPRLLLRPGPVRVGEITVMELRDTASPMRWADPAEPPTPTEAAVEAGAPTTAAALLVGPQWGHKTG</sequence>
<comment type="caution">
    <text evidence="2">The sequence shown here is derived from an EMBL/GenBank/DDBJ whole genome shotgun (WGS) entry which is preliminary data.</text>
</comment>
<proteinExistence type="predicted"/>
<evidence type="ECO:0000256" key="1">
    <source>
        <dbReference type="SAM" id="MobiDB-lite"/>
    </source>
</evidence>